<reference evidence="2" key="1">
    <citation type="journal article" date="2019" name="Int. J. Syst. Evol. Microbiol.">
        <title>The Global Catalogue of Microorganisms (GCM) 10K type strain sequencing project: providing services to taxonomists for standard genome sequencing and annotation.</title>
        <authorList>
            <consortium name="The Broad Institute Genomics Platform"/>
            <consortium name="The Broad Institute Genome Sequencing Center for Infectious Disease"/>
            <person name="Wu L."/>
            <person name="Ma J."/>
        </authorList>
    </citation>
    <scope>NUCLEOTIDE SEQUENCE [LARGE SCALE GENOMIC DNA]</scope>
    <source>
        <strain evidence="2">JCM 17494</strain>
    </source>
</reference>
<comment type="caution">
    <text evidence="1">The sequence shown here is derived from an EMBL/GenBank/DDBJ whole genome shotgun (WGS) entry which is preliminary data.</text>
</comment>
<protein>
    <submittedName>
        <fullName evidence="1">Uncharacterized protein</fullName>
    </submittedName>
</protein>
<name>A0ABP7BE03_9PSEU</name>
<evidence type="ECO:0000313" key="1">
    <source>
        <dbReference type="EMBL" id="GAA3657893.1"/>
    </source>
</evidence>
<sequence length="110" mass="12251">MKNQKLDMSETRLMLTEAPELKTREVDGHTEIVTDQDGASQYVVSLFKKQPGQKGEEIRVTLSTDPGDEFEDGDSVELIDPRASFYSFRNGRGENVAGVAYRALGLRKLA</sequence>
<proteinExistence type="predicted"/>
<accession>A0ABP7BE03</accession>
<dbReference type="Proteomes" id="UP001500711">
    <property type="component" value="Unassembled WGS sequence"/>
</dbReference>
<evidence type="ECO:0000313" key="2">
    <source>
        <dbReference type="Proteomes" id="UP001500711"/>
    </source>
</evidence>
<organism evidence="1 2">
    <name type="scientific">Lentzea roselyniae</name>
    <dbReference type="NCBI Taxonomy" id="531940"/>
    <lineage>
        <taxon>Bacteria</taxon>
        <taxon>Bacillati</taxon>
        <taxon>Actinomycetota</taxon>
        <taxon>Actinomycetes</taxon>
        <taxon>Pseudonocardiales</taxon>
        <taxon>Pseudonocardiaceae</taxon>
        <taxon>Lentzea</taxon>
    </lineage>
</organism>
<gene>
    <name evidence="1" type="ORF">GCM10022267_50030</name>
</gene>
<dbReference type="RefSeq" id="WP_346132295.1">
    <property type="nucleotide sequence ID" value="NZ_BAABBE010000014.1"/>
</dbReference>
<dbReference type="EMBL" id="BAABBE010000014">
    <property type="protein sequence ID" value="GAA3657893.1"/>
    <property type="molecule type" value="Genomic_DNA"/>
</dbReference>
<keyword evidence="2" id="KW-1185">Reference proteome</keyword>